<sequence length="97" mass="11050">MVWYKQGVYGDLQIPARKALGKVARLYASKKQDLFITAIRDGNHGFGSLHYDGLAFDFRKGKGISKLDIQDMLGLDYDVVEHEGHYHVEYDPKGRGY</sequence>
<protein>
    <recommendedName>
        <fullName evidence="2">Peptidase M15A C-terminal domain-containing protein</fullName>
    </recommendedName>
</protein>
<accession>A0A0F9WGK6</accession>
<name>A0A0F9WGK6_9ZZZZ</name>
<reference evidence="1" key="1">
    <citation type="journal article" date="2015" name="Nature">
        <title>Complex archaea that bridge the gap between prokaryotes and eukaryotes.</title>
        <authorList>
            <person name="Spang A."/>
            <person name="Saw J.H."/>
            <person name="Jorgensen S.L."/>
            <person name="Zaremba-Niedzwiedzka K."/>
            <person name="Martijn J."/>
            <person name="Lind A.E."/>
            <person name="van Eijk R."/>
            <person name="Schleper C."/>
            <person name="Guy L."/>
            <person name="Ettema T.J."/>
        </authorList>
    </citation>
    <scope>NUCLEOTIDE SEQUENCE</scope>
</reference>
<proteinExistence type="predicted"/>
<dbReference type="EMBL" id="LAZR01000277">
    <property type="protein sequence ID" value="KKN77493.1"/>
    <property type="molecule type" value="Genomic_DNA"/>
</dbReference>
<evidence type="ECO:0008006" key="2">
    <source>
        <dbReference type="Google" id="ProtNLM"/>
    </source>
</evidence>
<comment type="caution">
    <text evidence="1">The sequence shown here is derived from an EMBL/GenBank/DDBJ whole genome shotgun (WGS) entry which is preliminary data.</text>
</comment>
<dbReference type="AlphaFoldDB" id="A0A0F9WGK6"/>
<gene>
    <name evidence="1" type="ORF">LCGC14_0359080</name>
</gene>
<organism evidence="1">
    <name type="scientific">marine sediment metagenome</name>
    <dbReference type="NCBI Taxonomy" id="412755"/>
    <lineage>
        <taxon>unclassified sequences</taxon>
        <taxon>metagenomes</taxon>
        <taxon>ecological metagenomes</taxon>
    </lineage>
</organism>
<evidence type="ECO:0000313" key="1">
    <source>
        <dbReference type="EMBL" id="KKN77493.1"/>
    </source>
</evidence>